<keyword evidence="1" id="KW-0472">Membrane</keyword>
<dbReference type="AlphaFoldDB" id="A0A0B5NBN2"/>
<dbReference type="RefSeq" id="WP_003299273.1">
    <property type="nucleotide sequence ID" value="NZ_CP009334.1"/>
</dbReference>
<reference evidence="2 4" key="1">
    <citation type="journal article" date="2015" name="Genome Announc.">
        <title>Complete genome sequences for 35 biothreat assay-relevant bacillus species.</title>
        <authorList>
            <person name="Johnson S.L."/>
            <person name="Daligault H.E."/>
            <person name="Davenport K.W."/>
            <person name="Jaissle J."/>
            <person name="Frey K.G."/>
            <person name="Ladner J.T."/>
            <person name="Broomall S.M."/>
            <person name="Bishop-Lilly K.A."/>
            <person name="Bruce D.C."/>
            <person name="Gibbons H.S."/>
            <person name="Coyne S.R."/>
            <person name="Lo C.C."/>
            <person name="Meincke L."/>
            <person name="Munk A.C."/>
            <person name="Koroleva G.I."/>
            <person name="Rosenzweig C.N."/>
            <person name="Palacios G.F."/>
            <person name="Redden C.L."/>
            <person name="Minogue T.D."/>
            <person name="Chain P.S."/>
        </authorList>
    </citation>
    <scope>NUCLEOTIDE SEQUENCE [LARGE SCALE GENOMIC DNA]</scope>
    <source>
        <strain evidence="2 4">HD1011</strain>
        <plasmid evidence="2 4">2</plasmid>
    </source>
</reference>
<proteinExistence type="predicted"/>
<keyword evidence="1" id="KW-0812">Transmembrane</keyword>
<dbReference type="Proteomes" id="UP000501107">
    <property type="component" value="Plasmid unnamed3"/>
</dbReference>
<evidence type="ECO:0000256" key="1">
    <source>
        <dbReference type="SAM" id="Phobius"/>
    </source>
</evidence>
<dbReference type="KEGG" id="btw:BF38_5749"/>
<feature type="transmembrane region" description="Helical" evidence="1">
    <location>
        <begin position="30"/>
        <end position="48"/>
    </location>
</feature>
<organism evidence="3 5">
    <name type="scientific">Bacillus thuringiensis</name>
    <dbReference type="NCBI Taxonomy" id="1428"/>
    <lineage>
        <taxon>Bacteria</taxon>
        <taxon>Bacillati</taxon>
        <taxon>Bacillota</taxon>
        <taxon>Bacilli</taxon>
        <taxon>Bacillales</taxon>
        <taxon>Bacillaceae</taxon>
        <taxon>Bacillus</taxon>
        <taxon>Bacillus cereus group</taxon>
    </lineage>
</organism>
<name>A0A0B5NBN2_BACTU</name>
<reference evidence="3 5" key="2">
    <citation type="submission" date="2020-05" db="EMBL/GenBank/DDBJ databases">
        <title>FDA dAtabase for Regulatory Grade micrObial Sequences (FDA-ARGOS): Supporting development and validation of Infectious Disease Dx tests.</title>
        <authorList>
            <person name="Nelson B."/>
            <person name="Plummer A."/>
            <person name="Tallon L."/>
            <person name="Sadzewicz L."/>
            <person name="Zhao X."/>
            <person name="Vavikolanu K."/>
            <person name="Mehta A."/>
            <person name="Aluvathingal J."/>
            <person name="Nadendla S."/>
            <person name="Myers T."/>
            <person name="Yan Y."/>
            <person name="Sichtig H."/>
        </authorList>
    </citation>
    <scope>NUCLEOTIDE SEQUENCE [LARGE SCALE GENOMIC DNA]</scope>
    <source>
        <strain evidence="3 5">FDAARGOS_795</strain>
        <plasmid evidence="3 5">unnamed3</plasmid>
    </source>
</reference>
<evidence type="ECO:0000313" key="3">
    <source>
        <dbReference type="EMBL" id="QKH22800.1"/>
    </source>
</evidence>
<gene>
    <name evidence="2" type="ORF">BF38_5749</name>
    <name evidence="3" type="ORF">FOC89_02110</name>
</gene>
<evidence type="ECO:0000313" key="4">
    <source>
        <dbReference type="Proteomes" id="UP000031876"/>
    </source>
</evidence>
<accession>A0A0B5NBN2</accession>
<evidence type="ECO:0000313" key="5">
    <source>
        <dbReference type="Proteomes" id="UP000501107"/>
    </source>
</evidence>
<geneLocation type="plasmid" evidence="2 4">
    <name>2</name>
</geneLocation>
<geneLocation type="plasmid" evidence="3 5">
    <name>unnamed3</name>
</geneLocation>
<protein>
    <submittedName>
        <fullName evidence="2">Membrane protein</fullName>
    </submittedName>
</protein>
<keyword evidence="1" id="KW-1133">Transmembrane helix</keyword>
<dbReference type="EMBL" id="CP053979">
    <property type="protein sequence ID" value="QKH22800.1"/>
    <property type="molecule type" value="Genomic_DNA"/>
</dbReference>
<dbReference type="Proteomes" id="UP000031876">
    <property type="component" value="Plasmid 2"/>
</dbReference>
<dbReference type="EMBL" id="CP009334">
    <property type="protein sequence ID" value="AJG73810.1"/>
    <property type="molecule type" value="Genomic_DNA"/>
</dbReference>
<keyword evidence="3" id="KW-0614">Plasmid</keyword>
<sequence>MFSKRMIIISILSMLSLATIIDYSRVGGRSLTHGCLLAILGLLLVIYVEKTQKKTK</sequence>
<evidence type="ECO:0000313" key="2">
    <source>
        <dbReference type="EMBL" id="AJG73810.1"/>
    </source>
</evidence>